<evidence type="ECO:0000313" key="2">
    <source>
        <dbReference type="EMBL" id="EMI54948.1"/>
    </source>
</evidence>
<dbReference type="AlphaFoldDB" id="M5UG09"/>
<evidence type="ECO:0000313" key="3">
    <source>
        <dbReference type="Proteomes" id="UP000011885"/>
    </source>
</evidence>
<sequence length="289" mass="32513">MRSQLTIPRIEALRFASGDEEIRETLYEEFGDALVEDFGSIKKQLTKRLAEWGSDDDDEDGGGGKSLPESKKKKLLKPETWQRDARLVELGTWLREHVGGDPFDDYNVFSEVATEKLAEHDKKPSAAELKLVLRGVSEVDEAAPPVIAKVSKPNKKGETKVDADPKHGRYRWGELPECLRPSSAREDAYPAESVVEFEPDADLRDSEQIPLLEPGGIEAFIEREVLPYTPDAWLQDKKGSVKIGYEISFTRHFYKPEPLRTLDEIRDDIIAVEKEAEGLLDDLLHGSVA</sequence>
<proteinExistence type="predicted"/>
<protein>
    <submittedName>
        <fullName evidence="2">Type I restriction-modification system, M subunit</fullName>
    </submittedName>
</protein>
<organism evidence="2 3">
    <name type="scientific">Rhodopirellula sallentina SM41</name>
    <dbReference type="NCBI Taxonomy" id="1263870"/>
    <lineage>
        <taxon>Bacteria</taxon>
        <taxon>Pseudomonadati</taxon>
        <taxon>Planctomycetota</taxon>
        <taxon>Planctomycetia</taxon>
        <taxon>Pirellulales</taxon>
        <taxon>Pirellulaceae</taxon>
        <taxon>Rhodopirellula</taxon>
    </lineage>
</organism>
<dbReference type="Proteomes" id="UP000011885">
    <property type="component" value="Unassembled WGS sequence"/>
</dbReference>
<feature type="region of interest" description="Disordered" evidence="1">
    <location>
        <begin position="50"/>
        <end position="78"/>
    </location>
</feature>
<evidence type="ECO:0000256" key="1">
    <source>
        <dbReference type="SAM" id="MobiDB-lite"/>
    </source>
</evidence>
<gene>
    <name evidence="2" type="ORF">RSSM_03614</name>
</gene>
<name>M5UG09_9BACT</name>
<comment type="caution">
    <text evidence="2">The sequence shown here is derived from an EMBL/GenBank/DDBJ whole genome shotgun (WGS) entry which is preliminary data.</text>
</comment>
<accession>M5UG09</accession>
<reference evidence="2 3" key="1">
    <citation type="journal article" date="2013" name="Mar. Genomics">
        <title>Expression of sulfatases in Rhodopirellula baltica and the diversity of sulfatases in the genus Rhodopirellula.</title>
        <authorList>
            <person name="Wegner C.E."/>
            <person name="Richter-Heitmann T."/>
            <person name="Klindworth A."/>
            <person name="Klockow C."/>
            <person name="Richter M."/>
            <person name="Achstetter T."/>
            <person name="Glockner F.O."/>
            <person name="Harder J."/>
        </authorList>
    </citation>
    <scope>NUCLEOTIDE SEQUENCE [LARGE SCALE GENOMIC DNA]</scope>
    <source>
        <strain evidence="2 3">SM41</strain>
    </source>
</reference>
<dbReference type="PATRIC" id="fig|1263870.3.peg.3835"/>
<dbReference type="EMBL" id="ANOH01000243">
    <property type="protein sequence ID" value="EMI54948.1"/>
    <property type="molecule type" value="Genomic_DNA"/>
</dbReference>
<keyword evidence="3" id="KW-1185">Reference proteome</keyword>